<evidence type="ECO:0000259" key="1">
    <source>
        <dbReference type="Pfam" id="PF02627"/>
    </source>
</evidence>
<dbReference type="InterPro" id="IPR029032">
    <property type="entry name" value="AhpD-like"/>
</dbReference>
<reference evidence="2 3" key="1">
    <citation type="submission" date="2018-06" db="EMBL/GenBank/DDBJ databases">
        <title>Genomic Encyclopedia of Archaeal and Bacterial Type Strains, Phase II (KMG-II): from individual species to whole genera.</title>
        <authorList>
            <person name="Goeker M."/>
        </authorList>
    </citation>
    <scope>NUCLEOTIDE SEQUENCE [LARGE SCALE GENOMIC DNA]</scope>
    <source>
        <strain evidence="2 3">DSM 24525</strain>
    </source>
</reference>
<dbReference type="EMBL" id="QKYU01000030">
    <property type="protein sequence ID" value="PZW39298.1"/>
    <property type="molecule type" value="Genomic_DNA"/>
</dbReference>
<dbReference type="AlphaFoldDB" id="A0A2W7HZ26"/>
<dbReference type="Gene3D" id="1.20.1290.10">
    <property type="entry name" value="AhpD-like"/>
    <property type="match status" value="1"/>
</dbReference>
<keyword evidence="3" id="KW-1185">Reference proteome</keyword>
<dbReference type="OrthoDB" id="7507676at2"/>
<comment type="caution">
    <text evidence="2">The sequence shown here is derived from an EMBL/GenBank/DDBJ whole genome shotgun (WGS) entry which is preliminary data.</text>
</comment>
<feature type="domain" description="Carboxymuconolactone decarboxylase-like" evidence="1">
    <location>
        <begin position="37"/>
        <end position="118"/>
    </location>
</feature>
<dbReference type="Proteomes" id="UP000249688">
    <property type="component" value="Unassembled WGS sequence"/>
</dbReference>
<sequence>MSDDTLFEKGLETRRAVLGAEYVDGGLAKADDFMMAFQRITTEWCWGYAWNRPGLDRRTRSMLNLAMLTALGKPAELRLHVKGALANGVTVEEIKEILLHATVYCGIPAGLDAFKSAHEVLVKEGALTGEPVRPAE</sequence>
<protein>
    <submittedName>
        <fullName evidence="2">4-carboxymuconolactone decarboxylase</fullName>
    </submittedName>
</protein>
<evidence type="ECO:0000313" key="3">
    <source>
        <dbReference type="Proteomes" id="UP000249688"/>
    </source>
</evidence>
<dbReference type="SUPFAM" id="SSF69118">
    <property type="entry name" value="AhpD-like"/>
    <property type="match status" value="1"/>
</dbReference>
<name>A0A2W7HZ26_9PROT</name>
<dbReference type="InterPro" id="IPR003779">
    <property type="entry name" value="CMD-like"/>
</dbReference>
<dbReference type="GO" id="GO:0051920">
    <property type="term" value="F:peroxiredoxin activity"/>
    <property type="evidence" value="ECO:0007669"/>
    <property type="project" value="InterPro"/>
</dbReference>
<gene>
    <name evidence="2" type="ORF">C8P66_13033</name>
</gene>
<accession>A0A2W7HZ26</accession>
<dbReference type="PANTHER" id="PTHR33570">
    <property type="entry name" value="4-CARBOXYMUCONOLACTONE DECARBOXYLASE FAMILY PROTEIN"/>
    <property type="match status" value="1"/>
</dbReference>
<organism evidence="2 3">
    <name type="scientific">Humitalea rosea</name>
    <dbReference type="NCBI Taxonomy" id="990373"/>
    <lineage>
        <taxon>Bacteria</taxon>
        <taxon>Pseudomonadati</taxon>
        <taxon>Pseudomonadota</taxon>
        <taxon>Alphaproteobacteria</taxon>
        <taxon>Acetobacterales</taxon>
        <taxon>Roseomonadaceae</taxon>
        <taxon>Humitalea</taxon>
    </lineage>
</organism>
<proteinExistence type="predicted"/>
<dbReference type="InterPro" id="IPR052512">
    <property type="entry name" value="4CMD/NDH-1_regulator"/>
</dbReference>
<dbReference type="PANTHER" id="PTHR33570:SF2">
    <property type="entry name" value="CARBOXYMUCONOLACTONE DECARBOXYLASE-LIKE DOMAIN-CONTAINING PROTEIN"/>
    <property type="match status" value="1"/>
</dbReference>
<evidence type="ECO:0000313" key="2">
    <source>
        <dbReference type="EMBL" id="PZW39298.1"/>
    </source>
</evidence>
<dbReference type="Pfam" id="PF02627">
    <property type="entry name" value="CMD"/>
    <property type="match status" value="1"/>
</dbReference>
<dbReference type="RefSeq" id="WP_111400125.1">
    <property type="nucleotide sequence ID" value="NZ_QKYU01000030.1"/>
</dbReference>